<evidence type="ECO:0000256" key="2">
    <source>
        <dbReference type="SAM" id="Phobius"/>
    </source>
</evidence>
<feature type="compositionally biased region" description="Low complexity" evidence="1">
    <location>
        <begin position="337"/>
        <end position="348"/>
    </location>
</feature>
<dbReference type="EMBL" id="CAVLGL010000084">
    <property type="protein sequence ID" value="CAK1589406.1"/>
    <property type="molecule type" value="Genomic_DNA"/>
</dbReference>
<sequence length="392" mass="43845">MNGRMKLAKTYKPYTEHTKCHIISVMNGWLKCEMHPTSRPARPLSWSTRQQVLQNIQTWQRSLNHLQSFQRFRMDWPHVNRPASILLTPKDIQELIRLESALVRAPAMATLPPAWHRQPSVTTPSPYQEYGGGQLGPSEWRAWGPWAAWGNLASGWVVGAMLLLGSLLLVRYIDRCIARRKFLNLRRRQSEEWPTPTVLATSRKSHNTNDQFPILDADIESLPRLSDFDAPPSETSGNLLNCDLPPPYSECTEPPLPRAAGSKQTITEELPPPYSACYVAFSNPKDGVPSVHIYNEQGQSLPSDSHSSSFNEHAEVLEGSVEIVNNIPNNGCERNSTDNSETNENSNNVGDTNVLNRAIASTSNANDRVESSSHIIDIDIINTLPGEVLKVE</sequence>
<keyword evidence="4" id="KW-1185">Reference proteome</keyword>
<reference evidence="3 4" key="1">
    <citation type="submission" date="2023-11" db="EMBL/GenBank/DDBJ databases">
        <authorList>
            <person name="Hedman E."/>
            <person name="Englund M."/>
            <person name="Stromberg M."/>
            <person name="Nyberg Akerstrom W."/>
            <person name="Nylinder S."/>
            <person name="Jareborg N."/>
            <person name="Kallberg Y."/>
            <person name="Kronander E."/>
        </authorList>
    </citation>
    <scope>NUCLEOTIDE SEQUENCE [LARGE SCALE GENOMIC DNA]</scope>
</reference>
<name>A0AAV1L230_9NEOP</name>
<keyword evidence="2" id="KW-1133">Transmembrane helix</keyword>
<gene>
    <name evidence="3" type="ORF">PARMNEM_LOCUS9911</name>
</gene>
<keyword evidence="2" id="KW-0472">Membrane</keyword>
<evidence type="ECO:0000313" key="4">
    <source>
        <dbReference type="Proteomes" id="UP001314205"/>
    </source>
</evidence>
<dbReference type="Proteomes" id="UP001314205">
    <property type="component" value="Unassembled WGS sequence"/>
</dbReference>
<feature type="transmembrane region" description="Helical" evidence="2">
    <location>
        <begin position="153"/>
        <end position="173"/>
    </location>
</feature>
<comment type="caution">
    <text evidence="3">The sequence shown here is derived from an EMBL/GenBank/DDBJ whole genome shotgun (WGS) entry which is preliminary data.</text>
</comment>
<feature type="region of interest" description="Disordered" evidence="1">
    <location>
        <begin position="329"/>
        <end position="353"/>
    </location>
</feature>
<keyword evidence="2" id="KW-0812">Transmembrane</keyword>
<evidence type="ECO:0000313" key="3">
    <source>
        <dbReference type="EMBL" id="CAK1589406.1"/>
    </source>
</evidence>
<evidence type="ECO:0000256" key="1">
    <source>
        <dbReference type="SAM" id="MobiDB-lite"/>
    </source>
</evidence>
<protein>
    <submittedName>
        <fullName evidence="3">Uncharacterized protein</fullName>
    </submittedName>
</protein>
<organism evidence="3 4">
    <name type="scientific">Parnassius mnemosyne</name>
    <name type="common">clouded apollo</name>
    <dbReference type="NCBI Taxonomy" id="213953"/>
    <lineage>
        <taxon>Eukaryota</taxon>
        <taxon>Metazoa</taxon>
        <taxon>Ecdysozoa</taxon>
        <taxon>Arthropoda</taxon>
        <taxon>Hexapoda</taxon>
        <taxon>Insecta</taxon>
        <taxon>Pterygota</taxon>
        <taxon>Neoptera</taxon>
        <taxon>Endopterygota</taxon>
        <taxon>Lepidoptera</taxon>
        <taxon>Glossata</taxon>
        <taxon>Ditrysia</taxon>
        <taxon>Papilionoidea</taxon>
        <taxon>Papilionidae</taxon>
        <taxon>Parnassiinae</taxon>
        <taxon>Parnassini</taxon>
        <taxon>Parnassius</taxon>
        <taxon>Driopa</taxon>
    </lineage>
</organism>
<accession>A0AAV1L230</accession>
<proteinExistence type="predicted"/>
<dbReference type="AlphaFoldDB" id="A0AAV1L230"/>